<evidence type="ECO:0000259" key="1">
    <source>
        <dbReference type="SMART" id="SM00645"/>
    </source>
</evidence>
<proteinExistence type="predicted"/>
<dbReference type="Pfam" id="PF00112">
    <property type="entry name" value="Peptidase_C1"/>
    <property type="match status" value="1"/>
</dbReference>
<reference evidence="2 3" key="1">
    <citation type="submission" date="2023-05" db="EMBL/GenBank/DDBJ databases">
        <title>A 100% complete, gapless, phased diploid assembly of the Scenedesmus obliquus UTEX 3031 genome.</title>
        <authorList>
            <person name="Biondi T.C."/>
            <person name="Hanschen E.R."/>
            <person name="Kwon T."/>
            <person name="Eng W."/>
            <person name="Kruse C.P.S."/>
            <person name="Koehler S.I."/>
            <person name="Kunde Y."/>
            <person name="Gleasner C.D."/>
            <person name="You Mak K.T."/>
            <person name="Polle J."/>
            <person name="Hovde B.T."/>
            <person name="Starkenburg S.R."/>
        </authorList>
    </citation>
    <scope>NUCLEOTIDE SEQUENCE [LARGE SCALE GENOMIC DNA]</scope>
    <source>
        <strain evidence="2 3">DOE0152z</strain>
    </source>
</reference>
<dbReference type="InterPro" id="IPR038765">
    <property type="entry name" value="Papain-like_cys_pep_sf"/>
</dbReference>
<feature type="domain" description="Peptidase C1A papain C-terminal" evidence="1">
    <location>
        <begin position="19"/>
        <end position="238"/>
    </location>
</feature>
<gene>
    <name evidence="2" type="ORF">OEZ85_012665</name>
</gene>
<dbReference type="SUPFAM" id="SSF54001">
    <property type="entry name" value="Cysteine proteinases"/>
    <property type="match status" value="1"/>
</dbReference>
<accession>A0ABY8U7D9</accession>
<protein>
    <recommendedName>
        <fullName evidence="1">Peptidase C1A papain C-terminal domain-containing protein</fullName>
    </recommendedName>
</protein>
<keyword evidence="3" id="KW-1185">Reference proteome</keyword>
<evidence type="ECO:0000313" key="3">
    <source>
        <dbReference type="Proteomes" id="UP001244341"/>
    </source>
</evidence>
<name>A0ABY8U7D9_TETOB</name>
<dbReference type="Proteomes" id="UP001244341">
    <property type="component" value="Chromosome 7b"/>
</dbReference>
<dbReference type="SMART" id="SM00645">
    <property type="entry name" value="Pept_C1"/>
    <property type="match status" value="1"/>
</dbReference>
<dbReference type="Gene3D" id="3.90.70.10">
    <property type="entry name" value="Cysteine proteinases"/>
    <property type="match status" value="1"/>
</dbReference>
<organism evidence="2 3">
    <name type="scientific">Tetradesmus obliquus</name>
    <name type="common">Green alga</name>
    <name type="synonym">Acutodesmus obliquus</name>
    <dbReference type="NCBI Taxonomy" id="3088"/>
    <lineage>
        <taxon>Eukaryota</taxon>
        <taxon>Viridiplantae</taxon>
        <taxon>Chlorophyta</taxon>
        <taxon>core chlorophytes</taxon>
        <taxon>Chlorophyceae</taxon>
        <taxon>CS clade</taxon>
        <taxon>Sphaeropleales</taxon>
        <taxon>Scenedesmaceae</taxon>
        <taxon>Tetradesmus</taxon>
    </lineage>
</organism>
<evidence type="ECO:0000313" key="2">
    <source>
        <dbReference type="EMBL" id="WIA15916.1"/>
    </source>
</evidence>
<dbReference type="InterPro" id="IPR000668">
    <property type="entry name" value="Peptidase_C1A_C"/>
</dbReference>
<dbReference type="EMBL" id="CP126214">
    <property type="protein sequence ID" value="WIA15916.1"/>
    <property type="molecule type" value="Genomic_DNA"/>
</dbReference>
<sequence length="241" mass="25607">MQWELAAGSCWLQTAQPFRAYSSNSTEDTGGNAFISPAQDQKGCAACVGFAVTDAAEAAVNVYKQQSWDKLSLSEQDFSFCRMEPRVNCDAGADLEGILRQVASGRISGLAPRSYYAYIAGPGPPLDCLRARGCPSQLPAEEDFSMAYDGNSLDTMAKVKQQIMLNGGVLTSMAFGPTDSFKRYDGKAAGAVYDPSDITDGTEPELHALFCYGWSDSVGQLGEGSWLCKTAGAPHGASTAM</sequence>